<dbReference type="Gramene" id="mRNA:HanXRQr2_Chr17g0789971">
    <property type="protein sequence ID" value="CDS:HanXRQr2_Chr17g0789971.1"/>
    <property type="gene ID" value="HanXRQr2_Chr17g0789971"/>
</dbReference>
<proteinExistence type="predicted"/>
<accession>A0A9K3GTK6</accession>
<dbReference type="EMBL" id="MNCJ02000332">
    <property type="protein sequence ID" value="KAF5754333.1"/>
    <property type="molecule type" value="Genomic_DNA"/>
</dbReference>
<protein>
    <submittedName>
        <fullName evidence="1">Uncharacterized protein</fullName>
    </submittedName>
</protein>
<name>A0A9K3GTK6_HELAN</name>
<organism evidence="1 2">
    <name type="scientific">Helianthus annuus</name>
    <name type="common">Common sunflower</name>
    <dbReference type="NCBI Taxonomy" id="4232"/>
    <lineage>
        <taxon>Eukaryota</taxon>
        <taxon>Viridiplantae</taxon>
        <taxon>Streptophyta</taxon>
        <taxon>Embryophyta</taxon>
        <taxon>Tracheophyta</taxon>
        <taxon>Spermatophyta</taxon>
        <taxon>Magnoliopsida</taxon>
        <taxon>eudicotyledons</taxon>
        <taxon>Gunneridae</taxon>
        <taxon>Pentapetalae</taxon>
        <taxon>asterids</taxon>
        <taxon>campanulids</taxon>
        <taxon>Asterales</taxon>
        <taxon>Asteraceae</taxon>
        <taxon>Asteroideae</taxon>
        <taxon>Heliantheae alliance</taxon>
        <taxon>Heliantheae</taxon>
        <taxon>Helianthus</taxon>
    </lineage>
</organism>
<evidence type="ECO:0000313" key="2">
    <source>
        <dbReference type="Proteomes" id="UP000215914"/>
    </source>
</evidence>
<gene>
    <name evidence="1" type="ORF">HanXRQr2_Chr17g0789971</name>
</gene>
<keyword evidence="2" id="KW-1185">Reference proteome</keyword>
<evidence type="ECO:0000313" key="1">
    <source>
        <dbReference type="EMBL" id="KAF5754333.1"/>
    </source>
</evidence>
<reference evidence="1" key="1">
    <citation type="journal article" date="2017" name="Nature">
        <title>The sunflower genome provides insights into oil metabolism, flowering and Asterid evolution.</title>
        <authorList>
            <person name="Badouin H."/>
            <person name="Gouzy J."/>
            <person name="Grassa C.J."/>
            <person name="Murat F."/>
            <person name="Staton S.E."/>
            <person name="Cottret L."/>
            <person name="Lelandais-Briere C."/>
            <person name="Owens G.L."/>
            <person name="Carrere S."/>
            <person name="Mayjonade B."/>
            <person name="Legrand L."/>
            <person name="Gill N."/>
            <person name="Kane N.C."/>
            <person name="Bowers J.E."/>
            <person name="Hubner S."/>
            <person name="Bellec A."/>
            <person name="Berard A."/>
            <person name="Berges H."/>
            <person name="Blanchet N."/>
            <person name="Boniface M.C."/>
            <person name="Brunel D."/>
            <person name="Catrice O."/>
            <person name="Chaidir N."/>
            <person name="Claudel C."/>
            <person name="Donnadieu C."/>
            <person name="Faraut T."/>
            <person name="Fievet G."/>
            <person name="Helmstetter N."/>
            <person name="King M."/>
            <person name="Knapp S.J."/>
            <person name="Lai Z."/>
            <person name="Le Paslier M.C."/>
            <person name="Lippi Y."/>
            <person name="Lorenzon L."/>
            <person name="Mandel J.R."/>
            <person name="Marage G."/>
            <person name="Marchand G."/>
            <person name="Marquand E."/>
            <person name="Bret-Mestries E."/>
            <person name="Morien E."/>
            <person name="Nambeesan S."/>
            <person name="Nguyen T."/>
            <person name="Pegot-Espagnet P."/>
            <person name="Pouilly N."/>
            <person name="Raftis F."/>
            <person name="Sallet E."/>
            <person name="Schiex T."/>
            <person name="Thomas J."/>
            <person name="Vandecasteele C."/>
            <person name="Vares D."/>
            <person name="Vear F."/>
            <person name="Vautrin S."/>
            <person name="Crespi M."/>
            <person name="Mangin B."/>
            <person name="Burke J.M."/>
            <person name="Salse J."/>
            <person name="Munos S."/>
            <person name="Vincourt P."/>
            <person name="Rieseberg L.H."/>
            <person name="Langlade N.B."/>
        </authorList>
    </citation>
    <scope>NUCLEOTIDE SEQUENCE</scope>
    <source>
        <tissue evidence="1">Leaves</tissue>
    </source>
</reference>
<reference evidence="1" key="2">
    <citation type="submission" date="2020-06" db="EMBL/GenBank/DDBJ databases">
        <title>Helianthus annuus Genome sequencing and assembly Release 2.</title>
        <authorList>
            <person name="Gouzy J."/>
            <person name="Langlade N."/>
            <person name="Munos S."/>
        </authorList>
    </citation>
    <scope>NUCLEOTIDE SEQUENCE</scope>
    <source>
        <tissue evidence="1">Leaves</tissue>
    </source>
</reference>
<dbReference type="Proteomes" id="UP000215914">
    <property type="component" value="Unassembled WGS sequence"/>
</dbReference>
<sequence>MPTSVEQHLYFILILCGLYFDNCDTLILHSKVEIYLSLCFRCAFIYCVV</sequence>
<dbReference type="AlphaFoldDB" id="A0A9K3GTK6"/>
<comment type="caution">
    <text evidence="1">The sequence shown here is derived from an EMBL/GenBank/DDBJ whole genome shotgun (WGS) entry which is preliminary data.</text>
</comment>